<feature type="region of interest" description="Disordered" evidence="1">
    <location>
        <begin position="1"/>
        <end position="54"/>
    </location>
</feature>
<comment type="caution">
    <text evidence="2">The sequence shown here is derived from an EMBL/GenBank/DDBJ whole genome shotgun (WGS) entry which is preliminary data.</text>
</comment>
<protein>
    <submittedName>
        <fullName evidence="2">Uncharacterized protein</fullName>
    </submittedName>
</protein>
<dbReference type="OMA" id="FLMKEYY"/>
<keyword evidence="3" id="KW-1185">Reference proteome</keyword>
<feature type="compositionally biased region" description="Basic and acidic residues" evidence="1">
    <location>
        <begin position="22"/>
        <end position="32"/>
    </location>
</feature>
<accession>K9FEG6</accession>
<feature type="region of interest" description="Disordered" evidence="1">
    <location>
        <begin position="437"/>
        <end position="489"/>
    </location>
</feature>
<name>K9FEG6_PEND2</name>
<sequence>MQGHHDKTSFAQQEVSQPATKVDQKALLKECKLPGYDDETSSTQPREFEPTLSPLSHHCYNAQASDTSDSSYSHHLDHAAPTFEAPHAQANPISHHNGCSTTSWYEALPNGHKSSPDTQVAVASNATLDPEIKQENQFTEVGVTIDELLALINQEKENDRLANENHNPGGSYSTYRLAPLNSASMDIYHADQCSGPGSQPPGSLIRNAESPLFVSPGPIHEDTPATPVWSPPQISSYCPEGCCYWSSDESETEIAASPEPQFERERSDSNLPLHESPLLPSSPPQAASLQEDFTWRSDNASEIDADFVVPFEHVFAWDYTTPGSPLLDSPLPPAPADPSPERRPSNLREYSHADVPRVGIHPSQIPHDLRLTPLTFRPDYISSPVSYPRRPRDDRANIGNVEQSLVPQQLNVNKSKTTFTMDVPVREVSLHQTAIHVPESTNGGHSRTASFVNNDVDNTPTTATPSRITQSPDVSSSEGSEDSRGIKRKRFTKNLFGKKGYLEDNEGPRDKRFRFLKEALEKGHSTIGNIKGMFWDENRALIGSSKPSIVTENTASITLNTGVQSILYAEIENMITHAANEFLMKEYYEGHLSTSSLLKVKRRWEKRHMPGVPEFRFDQTTQYRLISANRNHLSFGETTNGLGPNTVLGNWKKICKNMSIRTFVAPDSVVKKHIHDILDLLEILNADRCHLELIMALNAHVRGELKKHEVMQHYRDTQTSGNSRS</sequence>
<feature type="region of interest" description="Disordered" evidence="1">
    <location>
        <begin position="326"/>
        <end position="347"/>
    </location>
</feature>
<feature type="compositionally biased region" description="Low complexity" evidence="1">
    <location>
        <begin position="269"/>
        <end position="290"/>
    </location>
</feature>
<dbReference type="HOGENOM" id="CLU_340123_0_0_1"/>
<evidence type="ECO:0000313" key="3">
    <source>
        <dbReference type="Proteomes" id="UP000009882"/>
    </source>
</evidence>
<feature type="compositionally biased region" description="Polar residues" evidence="1">
    <location>
        <begin position="439"/>
        <end position="478"/>
    </location>
</feature>
<dbReference type="eggNOG" id="ENOG502QQXP">
    <property type="taxonomic scope" value="Eukaryota"/>
</dbReference>
<organism evidence="2 3">
    <name type="scientific">Penicillium digitatum (strain PHI26 / CECT 20796)</name>
    <name type="common">Green mold</name>
    <dbReference type="NCBI Taxonomy" id="1170229"/>
    <lineage>
        <taxon>Eukaryota</taxon>
        <taxon>Fungi</taxon>
        <taxon>Dikarya</taxon>
        <taxon>Ascomycota</taxon>
        <taxon>Pezizomycotina</taxon>
        <taxon>Eurotiomycetes</taxon>
        <taxon>Eurotiomycetidae</taxon>
        <taxon>Eurotiales</taxon>
        <taxon>Aspergillaceae</taxon>
        <taxon>Penicillium</taxon>
    </lineage>
</organism>
<dbReference type="AlphaFoldDB" id="K9FEG6"/>
<gene>
    <name evidence="2" type="ORF">PDIG_72120</name>
</gene>
<proteinExistence type="predicted"/>
<dbReference type="OrthoDB" id="5229017at2759"/>
<evidence type="ECO:0000313" key="2">
    <source>
        <dbReference type="EMBL" id="EKV07599.1"/>
    </source>
</evidence>
<feature type="region of interest" description="Disordered" evidence="1">
    <location>
        <begin position="249"/>
        <end position="290"/>
    </location>
</feature>
<dbReference type="InParanoid" id="K9FEG6"/>
<dbReference type="Proteomes" id="UP000009882">
    <property type="component" value="Unassembled WGS sequence"/>
</dbReference>
<feature type="compositionally biased region" description="Polar residues" evidence="1">
    <location>
        <begin position="9"/>
        <end position="19"/>
    </location>
</feature>
<dbReference type="EMBL" id="AKCT01000261">
    <property type="protein sequence ID" value="EKV07599.1"/>
    <property type="molecule type" value="Genomic_DNA"/>
</dbReference>
<reference evidence="3" key="1">
    <citation type="journal article" date="2012" name="BMC Genomics">
        <title>Genome sequence of the necrotrophic fungus Penicillium digitatum, the main postharvest pathogen of citrus.</title>
        <authorList>
            <person name="Marcet-Houben M."/>
            <person name="Ballester A.-R."/>
            <person name="de la Fuente B."/>
            <person name="Harries E."/>
            <person name="Marcos J.F."/>
            <person name="Gonzalez-Candelas L."/>
            <person name="Gabaldon T."/>
        </authorList>
    </citation>
    <scope>NUCLEOTIDE SEQUENCE [LARGE SCALE GENOMIC DNA]</scope>
    <source>
        <strain evidence="3">PHI26 / CECT 20796</strain>
    </source>
</reference>
<evidence type="ECO:0000256" key="1">
    <source>
        <dbReference type="SAM" id="MobiDB-lite"/>
    </source>
</evidence>